<dbReference type="PANTHER" id="PTHR24096:SF149">
    <property type="entry name" value="AMP-BINDING DOMAIN-CONTAINING PROTEIN-RELATED"/>
    <property type="match status" value="1"/>
</dbReference>
<evidence type="ECO:0000259" key="3">
    <source>
        <dbReference type="Pfam" id="PF00501"/>
    </source>
</evidence>
<organism evidence="5 6">
    <name type="scientific">Wolfiporia cocos (strain MD-104)</name>
    <name type="common">Brown rot fungus</name>
    <dbReference type="NCBI Taxonomy" id="742152"/>
    <lineage>
        <taxon>Eukaryota</taxon>
        <taxon>Fungi</taxon>
        <taxon>Dikarya</taxon>
        <taxon>Basidiomycota</taxon>
        <taxon>Agaricomycotina</taxon>
        <taxon>Agaricomycetes</taxon>
        <taxon>Polyporales</taxon>
        <taxon>Phaeolaceae</taxon>
        <taxon>Wolfiporia</taxon>
    </lineage>
</organism>
<name>A0A2H3JE36_WOLCO</name>
<evidence type="ECO:0000259" key="4">
    <source>
        <dbReference type="Pfam" id="PF13193"/>
    </source>
</evidence>
<gene>
    <name evidence="5" type="ORF">WOLCODRAFT_136689</name>
</gene>
<dbReference type="Proteomes" id="UP000218811">
    <property type="component" value="Unassembled WGS sequence"/>
</dbReference>
<dbReference type="InterPro" id="IPR042099">
    <property type="entry name" value="ANL_N_sf"/>
</dbReference>
<dbReference type="AlphaFoldDB" id="A0A2H3JE36"/>
<keyword evidence="2 5" id="KW-0436">Ligase</keyword>
<reference evidence="5 6" key="1">
    <citation type="journal article" date="2012" name="Science">
        <title>The Paleozoic origin of enzymatic lignin decomposition reconstructed from 31 fungal genomes.</title>
        <authorList>
            <person name="Floudas D."/>
            <person name="Binder M."/>
            <person name="Riley R."/>
            <person name="Barry K."/>
            <person name="Blanchette R.A."/>
            <person name="Henrissat B."/>
            <person name="Martinez A.T."/>
            <person name="Otillar R."/>
            <person name="Spatafora J.W."/>
            <person name="Yadav J.S."/>
            <person name="Aerts A."/>
            <person name="Benoit I."/>
            <person name="Boyd A."/>
            <person name="Carlson A."/>
            <person name="Copeland A."/>
            <person name="Coutinho P.M."/>
            <person name="de Vries R.P."/>
            <person name="Ferreira P."/>
            <person name="Findley K."/>
            <person name="Foster B."/>
            <person name="Gaskell J."/>
            <person name="Glotzer D."/>
            <person name="Gorecki P."/>
            <person name="Heitman J."/>
            <person name="Hesse C."/>
            <person name="Hori C."/>
            <person name="Igarashi K."/>
            <person name="Jurgens J.A."/>
            <person name="Kallen N."/>
            <person name="Kersten P."/>
            <person name="Kohler A."/>
            <person name="Kuees U."/>
            <person name="Kumar T.K.A."/>
            <person name="Kuo A."/>
            <person name="LaButti K."/>
            <person name="Larrondo L.F."/>
            <person name="Lindquist E."/>
            <person name="Ling A."/>
            <person name="Lombard V."/>
            <person name="Lucas S."/>
            <person name="Lundell T."/>
            <person name="Martin R."/>
            <person name="McLaughlin D.J."/>
            <person name="Morgenstern I."/>
            <person name="Morin E."/>
            <person name="Murat C."/>
            <person name="Nagy L.G."/>
            <person name="Nolan M."/>
            <person name="Ohm R.A."/>
            <person name="Patyshakuliyeva A."/>
            <person name="Rokas A."/>
            <person name="Ruiz-Duenas F.J."/>
            <person name="Sabat G."/>
            <person name="Salamov A."/>
            <person name="Samejima M."/>
            <person name="Schmutz J."/>
            <person name="Slot J.C."/>
            <person name="St John F."/>
            <person name="Stenlid J."/>
            <person name="Sun H."/>
            <person name="Sun S."/>
            <person name="Syed K."/>
            <person name="Tsang A."/>
            <person name="Wiebenga A."/>
            <person name="Young D."/>
            <person name="Pisabarro A."/>
            <person name="Eastwood D.C."/>
            <person name="Martin F."/>
            <person name="Cullen D."/>
            <person name="Grigoriev I.V."/>
            <person name="Hibbett D.S."/>
        </authorList>
    </citation>
    <scope>NUCLEOTIDE SEQUENCE [LARGE SCALE GENOMIC DNA]</scope>
    <source>
        <strain evidence="5 6">MD-104</strain>
    </source>
</reference>
<evidence type="ECO:0000256" key="2">
    <source>
        <dbReference type="ARBA" id="ARBA00022598"/>
    </source>
</evidence>
<dbReference type="Gene3D" id="3.40.50.12780">
    <property type="entry name" value="N-terminal domain of ligase-like"/>
    <property type="match status" value="1"/>
</dbReference>
<accession>A0A2H3JE36</accession>
<dbReference type="InterPro" id="IPR000873">
    <property type="entry name" value="AMP-dep_synth/lig_dom"/>
</dbReference>
<comment type="similarity">
    <text evidence="1">Belongs to the ATP-dependent AMP-binding enzyme family.</text>
</comment>
<dbReference type="PANTHER" id="PTHR24096">
    <property type="entry name" value="LONG-CHAIN-FATTY-ACID--COA LIGASE"/>
    <property type="match status" value="1"/>
</dbReference>
<dbReference type="InterPro" id="IPR045851">
    <property type="entry name" value="AMP-bd_C_sf"/>
</dbReference>
<dbReference type="InterPro" id="IPR025110">
    <property type="entry name" value="AMP-bd_C"/>
</dbReference>
<protein>
    <submittedName>
        <fullName evidence="5">Amp dependent CoA ligase</fullName>
    </submittedName>
</protein>
<dbReference type="PROSITE" id="PS00455">
    <property type="entry name" value="AMP_BINDING"/>
    <property type="match status" value="1"/>
</dbReference>
<dbReference type="OrthoDB" id="1898221at2759"/>
<proteinExistence type="inferred from homology"/>
<dbReference type="SUPFAM" id="SSF56801">
    <property type="entry name" value="Acetyl-CoA synthetase-like"/>
    <property type="match status" value="1"/>
</dbReference>
<feature type="domain" description="AMP-binding enzyme C-terminal" evidence="4">
    <location>
        <begin position="464"/>
        <end position="549"/>
    </location>
</feature>
<evidence type="ECO:0000313" key="5">
    <source>
        <dbReference type="EMBL" id="PCH40151.1"/>
    </source>
</evidence>
<dbReference type="Pfam" id="PF00501">
    <property type="entry name" value="AMP-binding"/>
    <property type="match status" value="1"/>
</dbReference>
<evidence type="ECO:0000256" key="1">
    <source>
        <dbReference type="ARBA" id="ARBA00006432"/>
    </source>
</evidence>
<dbReference type="InterPro" id="IPR020845">
    <property type="entry name" value="AMP-binding_CS"/>
</dbReference>
<dbReference type="Gene3D" id="3.30.300.30">
    <property type="match status" value="1"/>
</dbReference>
<feature type="domain" description="AMP-dependent synthetase/ligase" evidence="3">
    <location>
        <begin position="68"/>
        <end position="413"/>
    </location>
</feature>
<dbReference type="STRING" id="742152.A0A2H3JE36"/>
<dbReference type="Pfam" id="PF13193">
    <property type="entry name" value="AMP-binding_C"/>
    <property type="match status" value="1"/>
</dbReference>
<keyword evidence="6" id="KW-1185">Reference proteome</keyword>
<sequence>MAIIQSPFPPLPSIEYQNVHTYMFGETGRAETDYTLHIDGITGRKVSRNEFVARVRDGATALSAPTSAGGLDIGASSGEIIGVFSHNALDYATLVHSLLVLTTPFALLSAYATPFELAHSLRTSQATYLFVQPELLPTALLAAREVRMPLEHIYVLGGEAEGRGSFGQAIDEVRRRGTQRAPVRPAEKDTLAYLVFSSGTTGLPKAVMISHGNICVSLAQNDIVRASDQRPPLGIVPVGLAFLPMYHTYGLHMFCFRGFAAPATFVILPRWDLDLVLKIVPKYRIHILYLIPSALHQMVQYAKRIQKSDFASVMAVVCGAAYLPPKLEERFKRLVKDSLDVTGGYGMSEVTVSASRIPSHTLLGGRIPPAPGCVGILLSGMEARIVREDGTDAATGEQGELWLRGENVALGYWRNEKATRETYVEGGWLRTGDQMRADALGRLFFVDRAKDTLKVSGLQVSPTEIEELLMAHPEKLLVDACVAGVSGGRTSDEKVPCAWVVLSEEGQRKGAQAVVQELDAWTKGNLSKYKWLRGGIEVVDEIPKSPTGKVLRRTLQDRYEERAKARAKL</sequence>
<dbReference type="EMBL" id="KB468053">
    <property type="protein sequence ID" value="PCH40151.1"/>
    <property type="molecule type" value="Genomic_DNA"/>
</dbReference>
<dbReference type="OMA" id="HWVNIST"/>
<dbReference type="GO" id="GO:0016405">
    <property type="term" value="F:CoA-ligase activity"/>
    <property type="evidence" value="ECO:0007669"/>
    <property type="project" value="TreeGrafter"/>
</dbReference>
<evidence type="ECO:0000313" key="6">
    <source>
        <dbReference type="Proteomes" id="UP000218811"/>
    </source>
</evidence>